<dbReference type="PANTHER" id="PTHR10026">
    <property type="entry name" value="CYCLIN"/>
    <property type="match status" value="1"/>
</dbReference>
<accession>A0ABY8UFP6</accession>
<dbReference type="InterPro" id="IPR036915">
    <property type="entry name" value="Cyclin-like_sf"/>
</dbReference>
<name>A0ABY8UFP6_TETOB</name>
<comment type="similarity">
    <text evidence="6">Belongs to the cyclin family.</text>
</comment>
<dbReference type="Proteomes" id="UP001244341">
    <property type="component" value="Chromosome 10b"/>
</dbReference>
<dbReference type="Pfam" id="PF01096">
    <property type="entry name" value="Zn_ribbon_TFIIS"/>
    <property type="match status" value="1"/>
</dbReference>
<dbReference type="SMART" id="SM00440">
    <property type="entry name" value="ZnF_C2C2"/>
    <property type="match status" value="1"/>
</dbReference>
<keyword evidence="9" id="KW-1185">Reference proteome</keyword>
<keyword evidence="3" id="KW-0862">Zinc</keyword>
<evidence type="ECO:0000256" key="4">
    <source>
        <dbReference type="ARBA" id="ARBA00023127"/>
    </source>
</evidence>
<dbReference type="InterPro" id="IPR034004">
    <property type="entry name" value="Zn_ribbon_RPA12_C"/>
</dbReference>
<dbReference type="InterPro" id="IPR013763">
    <property type="entry name" value="Cyclin-like_dom"/>
</dbReference>
<proteinExistence type="inferred from homology"/>
<evidence type="ECO:0000259" key="7">
    <source>
        <dbReference type="PROSITE" id="PS51133"/>
    </source>
</evidence>
<dbReference type="Gene3D" id="2.20.25.10">
    <property type="match status" value="1"/>
</dbReference>
<dbReference type="Pfam" id="PF00134">
    <property type="entry name" value="Cyclin_N"/>
    <property type="match status" value="1"/>
</dbReference>
<dbReference type="SMART" id="SM01332">
    <property type="entry name" value="Cyclin_C"/>
    <property type="match status" value="1"/>
</dbReference>
<sequence length="418" mass="47987">MTQPLSGIGHAGLPLYTKQQIAESASIREGLEPYREAQWRRQYTHFIIDLGKALGVPQWAIYTAVFICHHYFIKRSMQKNDRYLVATACLYLASKVQETPKYLRDVIKEAERRKWAKWVQQHPADRGLWESQANLEKMRDEVLVAERAVLYAISFQLRIKVPYNDLLLLQQHLPEAHRHDVINVAWNLVNDSLQTTLSLLWPPEKIAAAALFLSLQMHGLPLPSKEGRGFCALCNITDEELREISNGLLDVYVTVLCKESVPGTPPDRAQPSSPKADGTHLQLQENRYVASHITKMADQNSWMFCPYSGYMLEFDAVRGVAHCPQTGYTKKLEDLEHIKLMSRTNMEDYRRQYQLEPLVKEDLLQKQGNRVRATVDETCPGCGHRGLEFYTMQLRSADEGQTVFYECTKCGHKYSTNN</sequence>
<dbReference type="InterPro" id="IPR001222">
    <property type="entry name" value="Znf_TFIIS"/>
</dbReference>
<evidence type="ECO:0000256" key="1">
    <source>
        <dbReference type="ARBA" id="ARBA00022723"/>
    </source>
</evidence>
<evidence type="ECO:0000313" key="8">
    <source>
        <dbReference type="EMBL" id="WIA19142.1"/>
    </source>
</evidence>
<evidence type="ECO:0000256" key="5">
    <source>
        <dbReference type="PROSITE-ProRule" id="PRU00472"/>
    </source>
</evidence>
<gene>
    <name evidence="8" type="ORF">OEZ85_003790</name>
</gene>
<organism evidence="8 9">
    <name type="scientific">Tetradesmus obliquus</name>
    <name type="common">Green alga</name>
    <name type="synonym">Acutodesmus obliquus</name>
    <dbReference type="NCBI Taxonomy" id="3088"/>
    <lineage>
        <taxon>Eukaryota</taxon>
        <taxon>Viridiplantae</taxon>
        <taxon>Chlorophyta</taxon>
        <taxon>core chlorophytes</taxon>
        <taxon>Chlorophyceae</taxon>
        <taxon>CS clade</taxon>
        <taxon>Sphaeropleales</taxon>
        <taxon>Scenedesmaceae</taxon>
        <taxon>Tetradesmus</taxon>
    </lineage>
</organism>
<keyword evidence="4 6" id="KW-0195">Cyclin</keyword>
<dbReference type="InterPro" id="IPR004367">
    <property type="entry name" value="Cyclin_C-dom"/>
</dbReference>
<dbReference type="SUPFAM" id="SSF47954">
    <property type="entry name" value="Cyclin-like"/>
    <property type="match status" value="2"/>
</dbReference>
<dbReference type="SMART" id="SM00385">
    <property type="entry name" value="CYCLIN"/>
    <property type="match status" value="2"/>
</dbReference>
<keyword evidence="1" id="KW-0479">Metal-binding</keyword>
<dbReference type="InterPro" id="IPR006671">
    <property type="entry name" value="Cyclin_N"/>
</dbReference>
<dbReference type="EMBL" id="CP126217">
    <property type="protein sequence ID" value="WIA19142.1"/>
    <property type="molecule type" value="Genomic_DNA"/>
</dbReference>
<protein>
    <recommendedName>
        <fullName evidence="7">TFIIS-type domain-containing protein</fullName>
    </recommendedName>
</protein>
<feature type="domain" description="TFIIS-type" evidence="7">
    <location>
        <begin position="375"/>
        <end position="415"/>
    </location>
</feature>
<reference evidence="8 9" key="1">
    <citation type="submission" date="2023-05" db="EMBL/GenBank/DDBJ databases">
        <title>A 100% complete, gapless, phased diploid assembly of the Scenedesmus obliquus UTEX 3031 genome.</title>
        <authorList>
            <person name="Biondi T.C."/>
            <person name="Hanschen E.R."/>
            <person name="Kwon T."/>
            <person name="Eng W."/>
            <person name="Kruse C.P.S."/>
            <person name="Koehler S.I."/>
            <person name="Kunde Y."/>
            <person name="Gleasner C.D."/>
            <person name="You Mak K.T."/>
            <person name="Polle J."/>
            <person name="Hovde B.T."/>
            <person name="Starkenburg S.R."/>
        </authorList>
    </citation>
    <scope>NUCLEOTIDE SEQUENCE [LARGE SCALE GENOMIC DNA]</scope>
    <source>
        <strain evidence="8 9">DOE0152z</strain>
    </source>
</reference>
<dbReference type="InterPro" id="IPR043198">
    <property type="entry name" value="Cyclin/Ssn8"/>
</dbReference>
<dbReference type="CDD" id="cd10507">
    <property type="entry name" value="Zn-ribbon_RPA12"/>
    <property type="match status" value="1"/>
</dbReference>
<evidence type="ECO:0000256" key="2">
    <source>
        <dbReference type="ARBA" id="ARBA00022771"/>
    </source>
</evidence>
<evidence type="ECO:0000313" key="9">
    <source>
        <dbReference type="Proteomes" id="UP001244341"/>
    </source>
</evidence>
<keyword evidence="2 5" id="KW-0863">Zinc-finger</keyword>
<dbReference type="PROSITE" id="PS51133">
    <property type="entry name" value="ZF_TFIIS_2"/>
    <property type="match status" value="1"/>
</dbReference>
<evidence type="ECO:0000256" key="3">
    <source>
        <dbReference type="ARBA" id="ARBA00022833"/>
    </source>
</evidence>
<evidence type="ECO:0000256" key="6">
    <source>
        <dbReference type="RuleBase" id="RU000383"/>
    </source>
</evidence>
<dbReference type="SUPFAM" id="SSF57783">
    <property type="entry name" value="Zinc beta-ribbon"/>
    <property type="match status" value="1"/>
</dbReference>
<dbReference type="Gene3D" id="1.10.472.10">
    <property type="entry name" value="Cyclin-like"/>
    <property type="match status" value="2"/>
</dbReference>
<dbReference type="CDD" id="cd20546">
    <property type="entry name" value="CYCLIN_SpCG1C_ScCTK2-like_rpt2"/>
    <property type="match status" value="1"/>
</dbReference>